<protein>
    <submittedName>
        <fullName evidence="2">Uncharacterized protein</fullName>
    </submittedName>
</protein>
<feature type="transmembrane region" description="Helical" evidence="1">
    <location>
        <begin position="41"/>
        <end position="58"/>
    </location>
</feature>
<evidence type="ECO:0000313" key="3">
    <source>
        <dbReference type="Proteomes" id="UP000240009"/>
    </source>
</evidence>
<proteinExistence type="predicted"/>
<feature type="transmembrane region" description="Helical" evidence="1">
    <location>
        <begin position="96"/>
        <end position="113"/>
    </location>
</feature>
<accession>A0A2S8FEH1</accession>
<organism evidence="2 3">
    <name type="scientific">Blastopirellula marina</name>
    <dbReference type="NCBI Taxonomy" id="124"/>
    <lineage>
        <taxon>Bacteria</taxon>
        <taxon>Pseudomonadati</taxon>
        <taxon>Planctomycetota</taxon>
        <taxon>Planctomycetia</taxon>
        <taxon>Pirellulales</taxon>
        <taxon>Pirellulaceae</taxon>
        <taxon>Blastopirellula</taxon>
    </lineage>
</organism>
<evidence type="ECO:0000256" key="1">
    <source>
        <dbReference type="SAM" id="Phobius"/>
    </source>
</evidence>
<sequence length="182" mass="19216">MWVGLVLSAATPLLLKAIGGSPGNAGPTLKFAVAMDLPSKIGFAGSLLVMISLVLPSVKHGSPMLGLQCAGLAAVVAVTPGPEYDPDPSDVIYCRIAWLANLFAMVVMVISLLDEKTFQSGTIGAFVVLLLCLFFLLMKDHPGVSERYVGYYLWLAGLLLMGCSGVVRVIENKQSIFGSANQ</sequence>
<dbReference type="EMBL" id="PUIA01000038">
    <property type="protein sequence ID" value="PQO30573.1"/>
    <property type="molecule type" value="Genomic_DNA"/>
</dbReference>
<dbReference type="Proteomes" id="UP000240009">
    <property type="component" value="Unassembled WGS sequence"/>
</dbReference>
<reference evidence="2 3" key="1">
    <citation type="submission" date="2018-02" db="EMBL/GenBank/DDBJ databases">
        <title>Comparative genomes isolates from brazilian mangrove.</title>
        <authorList>
            <person name="Araujo J.E."/>
            <person name="Taketani R.G."/>
            <person name="Silva M.C.P."/>
            <person name="Loureco M.V."/>
            <person name="Andreote F.D."/>
        </authorList>
    </citation>
    <scope>NUCLEOTIDE SEQUENCE [LARGE SCALE GENOMIC DNA]</scope>
    <source>
        <strain evidence="2 3">HEX-2 MGV</strain>
    </source>
</reference>
<keyword evidence="1" id="KW-0812">Transmembrane</keyword>
<comment type="caution">
    <text evidence="2">The sequence shown here is derived from an EMBL/GenBank/DDBJ whole genome shotgun (WGS) entry which is preliminary data.</text>
</comment>
<feature type="transmembrane region" description="Helical" evidence="1">
    <location>
        <begin position="120"/>
        <end position="138"/>
    </location>
</feature>
<feature type="transmembrane region" description="Helical" evidence="1">
    <location>
        <begin position="150"/>
        <end position="170"/>
    </location>
</feature>
<dbReference type="AlphaFoldDB" id="A0A2S8FEH1"/>
<feature type="transmembrane region" description="Helical" evidence="1">
    <location>
        <begin position="65"/>
        <end position="84"/>
    </location>
</feature>
<evidence type="ECO:0000313" key="2">
    <source>
        <dbReference type="EMBL" id="PQO30573.1"/>
    </source>
</evidence>
<gene>
    <name evidence="2" type="ORF">C5Y96_13970</name>
</gene>
<keyword evidence="1" id="KW-0472">Membrane</keyword>
<name>A0A2S8FEH1_9BACT</name>
<keyword evidence="1" id="KW-1133">Transmembrane helix</keyword>